<sequence>MVHGVSELISEREKGSANTILDELQIDLERRVEVALHPLIWPEFVANTQDRCYFCKKRMYQSFLRSLEKLEIQVLLDGSNVDDLKSSRPGFRAIHELGIRTPLLDSGLNKDDIRTLASEFHLSNCSKPSNSCLATRLPAGVQITQEYLNAVEKYEDFLLSRDFTGCRARPEGRDMVLELSGIDGNRLLTSSMRIEIIHFFQSEGFSRVLIDLIPRR</sequence>
<dbReference type="HOGENOM" id="CLU_061181_3_0_7"/>
<organism evidence="1 2">
    <name type="scientific">Desulfocapsa sulfexigens (strain DSM 10523 / SB164P1)</name>
    <dbReference type="NCBI Taxonomy" id="1167006"/>
    <lineage>
        <taxon>Bacteria</taxon>
        <taxon>Pseudomonadati</taxon>
        <taxon>Thermodesulfobacteriota</taxon>
        <taxon>Desulfobulbia</taxon>
        <taxon>Desulfobulbales</taxon>
        <taxon>Desulfocapsaceae</taxon>
        <taxon>Desulfocapsa</taxon>
    </lineage>
</organism>
<name>M1PHU2_DESSD</name>
<gene>
    <name evidence="1" type="ordered locus">UWK_02634</name>
</gene>
<reference evidence="2" key="1">
    <citation type="journal article" date="2013" name="Stand. Genomic Sci.">
        <title>Complete genome sequence of Desulfocapsa sulfexigens, a marine deltaproteobacterium specialized in disproportionating inorganic sulfur compounds.</title>
        <authorList>
            <person name="Finster K.W."/>
            <person name="Kjeldsen K.U."/>
            <person name="Kube M."/>
            <person name="Reinhardt R."/>
            <person name="Mussmann M."/>
            <person name="Amann R."/>
            <person name="Schreiber L."/>
        </authorList>
    </citation>
    <scope>NUCLEOTIDE SEQUENCE [LARGE SCALE GENOMIC DNA]</scope>
    <source>
        <strain evidence="2">DSM 10523 / SB164P1</strain>
    </source>
</reference>
<keyword evidence="2" id="KW-1185">Reference proteome</keyword>
<dbReference type="KEGG" id="dsf:UWK_02634"/>
<protein>
    <submittedName>
        <fullName evidence="1">PP-loop superfamily ATP-utilizing enzyme</fullName>
    </submittedName>
</protein>
<dbReference type="PANTHER" id="PTHR43169">
    <property type="entry name" value="EXSB FAMILY PROTEIN"/>
    <property type="match status" value="1"/>
</dbReference>
<dbReference type="STRING" id="1167006.UWK_02634"/>
<evidence type="ECO:0000313" key="1">
    <source>
        <dbReference type="EMBL" id="AGF79170.1"/>
    </source>
</evidence>
<evidence type="ECO:0000313" key="2">
    <source>
        <dbReference type="Proteomes" id="UP000011721"/>
    </source>
</evidence>
<accession>M1PHU2</accession>
<dbReference type="InterPro" id="IPR014729">
    <property type="entry name" value="Rossmann-like_a/b/a_fold"/>
</dbReference>
<dbReference type="SUPFAM" id="SSF52402">
    <property type="entry name" value="Adenine nucleotide alpha hydrolases-like"/>
    <property type="match status" value="1"/>
</dbReference>
<dbReference type="eggNOG" id="COG1606">
    <property type="taxonomic scope" value="Bacteria"/>
</dbReference>
<dbReference type="EMBL" id="CP003985">
    <property type="protein sequence ID" value="AGF79170.1"/>
    <property type="molecule type" value="Genomic_DNA"/>
</dbReference>
<dbReference type="Gene3D" id="3.40.50.620">
    <property type="entry name" value="HUPs"/>
    <property type="match status" value="1"/>
</dbReference>
<dbReference type="AlphaFoldDB" id="M1PHU2"/>
<proteinExistence type="predicted"/>
<dbReference type="InterPro" id="IPR052188">
    <property type="entry name" value="Ni-pincer_cofactor_biosynth"/>
</dbReference>
<dbReference type="PANTHER" id="PTHR43169:SF2">
    <property type="entry name" value="NAD_GMP SYNTHASE DOMAIN-CONTAINING PROTEIN"/>
    <property type="match status" value="1"/>
</dbReference>
<dbReference type="Proteomes" id="UP000011721">
    <property type="component" value="Chromosome"/>
</dbReference>